<dbReference type="GO" id="GO:1902600">
    <property type="term" value="P:proton transmembrane transport"/>
    <property type="evidence" value="ECO:0007669"/>
    <property type="project" value="TreeGrafter"/>
</dbReference>
<dbReference type="InterPro" id="IPR006068">
    <property type="entry name" value="ATPase_P-typ_cation-transptr_C"/>
</dbReference>
<keyword evidence="5 6" id="KW-0472">Membrane</keyword>
<dbReference type="GO" id="GO:0036376">
    <property type="term" value="P:sodium ion export across plasma membrane"/>
    <property type="evidence" value="ECO:0007669"/>
    <property type="project" value="TreeGrafter"/>
</dbReference>
<protein>
    <submittedName>
        <fullName evidence="10">Cation-transporting P-type ATPase C-terminal domain-containing protein</fullName>
    </submittedName>
</protein>
<feature type="transmembrane region" description="Helical" evidence="6">
    <location>
        <begin position="841"/>
        <end position="863"/>
    </location>
</feature>
<dbReference type="Pfam" id="PF00122">
    <property type="entry name" value="E1-E2_ATPase"/>
    <property type="match status" value="1"/>
</dbReference>
<dbReference type="PANTHER" id="PTHR43294">
    <property type="entry name" value="SODIUM/POTASSIUM-TRANSPORTING ATPASE SUBUNIT ALPHA"/>
    <property type="match status" value="1"/>
</dbReference>
<dbReference type="GO" id="GO:0005391">
    <property type="term" value="F:P-type sodium:potassium-exchanging transporter activity"/>
    <property type="evidence" value="ECO:0007669"/>
    <property type="project" value="TreeGrafter"/>
</dbReference>
<evidence type="ECO:0000259" key="8">
    <source>
        <dbReference type="Pfam" id="PF00689"/>
    </source>
</evidence>
<feature type="transmembrane region" description="Helical" evidence="6">
    <location>
        <begin position="178"/>
        <end position="203"/>
    </location>
</feature>
<comment type="subcellular location">
    <subcellularLocation>
        <location evidence="1">Cell membrane</location>
        <topology evidence="1">Multi-pass membrane protein</topology>
    </subcellularLocation>
</comment>
<dbReference type="GO" id="GO:0005886">
    <property type="term" value="C:plasma membrane"/>
    <property type="evidence" value="ECO:0007669"/>
    <property type="project" value="UniProtKB-SubCell"/>
</dbReference>
<dbReference type="Gene3D" id="3.40.50.1000">
    <property type="entry name" value="HAD superfamily/HAD-like"/>
    <property type="match status" value="2"/>
</dbReference>
<accession>A0A914X676</accession>
<evidence type="ECO:0000256" key="2">
    <source>
        <dbReference type="ARBA" id="ARBA00022475"/>
    </source>
</evidence>
<dbReference type="SUPFAM" id="SSF81665">
    <property type="entry name" value="Calcium ATPase, transmembrane domain M"/>
    <property type="match status" value="1"/>
</dbReference>
<feature type="transmembrane region" description="Helical" evidence="6">
    <location>
        <begin position="740"/>
        <end position="765"/>
    </location>
</feature>
<dbReference type="SUPFAM" id="SSF81653">
    <property type="entry name" value="Calcium ATPase, transduction domain A"/>
    <property type="match status" value="1"/>
</dbReference>
<dbReference type="InterPro" id="IPR036412">
    <property type="entry name" value="HAD-like_sf"/>
</dbReference>
<evidence type="ECO:0000313" key="9">
    <source>
        <dbReference type="Proteomes" id="UP000887566"/>
    </source>
</evidence>
<keyword evidence="4 6" id="KW-1133">Transmembrane helix</keyword>
<dbReference type="GO" id="GO:0006883">
    <property type="term" value="P:intracellular sodium ion homeostasis"/>
    <property type="evidence" value="ECO:0007669"/>
    <property type="project" value="TreeGrafter"/>
</dbReference>
<evidence type="ECO:0000256" key="6">
    <source>
        <dbReference type="SAM" id="Phobius"/>
    </source>
</evidence>
<dbReference type="InterPro" id="IPR059000">
    <property type="entry name" value="ATPase_P-type_domA"/>
</dbReference>
<dbReference type="PRINTS" id="PR00119">
    <property type="entry name" value="CATATPASE"/>
</dbReference>
<dbReference type="InterPro" id="IPR023298">
    <property type="entry name" value="ATPase_P-typ_TM_dom_sf"/>
</dbReference>
<dbReference type="SUPFAM" id="SSF81660">
    <property type="entry name" value="Metal cation-transporting ATPase, ATP-binding domain N"/>
    <property type="match status" value="1"/>
</dbReference>
<evidence type="ECO:0000256" key="3">
    <source>
        <dbReference type="ARBA" id="ARBA00022692"/>
    </source>
</evidence>
<dbReference type="Pfam" id="PF00689">
    <property type="entry name" value="Cation_ATPase_C"/>
    <property type="match status" value="1"/>
</dbReference>
<sequence length="913" mass="101069">MMHFSVVRNSHSLTRTWCSVIRDGRVCTIPAEQLVVGDLLFIRSGVHLLADVRLLYCNRLKCDTCCLITGETESIELTADVADSDDTALEARNIAFRGSFCIYGDGLGVVIRVAGDTLIDGLLSQTAEEDKRRVSLKDELMRPMRLIVLLAVMTGTLMFVWAAYMVNFENMLGILVNGFLVIIVASVPQGLPTALLCHLTIAVRRFARKNLLLKDIDAVQPLGATSVIVSDMVGTLTADSHKVARLWCDKQYFTGRPEVQQQELSVEKFESPLLELLAVMTVCNRANTVRKMSSLPQSDNFHVVCMPFTAVSQSDSRDAEIGDSCSRRTMASEWSPSTTSLRMRNVCGGDATESALLQYASDAIDANEMRARFDVVFEIPFDPVRRRRLIIARIPGKAPSIGLAMFTLMVKGHPHYLLDLCATLADHSGPQQLNEQRRLDLQNVCLQLGDDGHGVIGFASKTFAAEEGTRFSAEAGNYPQLEYRFLGMAAVAAESHEETIEAVQQCRNAGIKVFAVTSEDVATAEAIARRVGLISSEKSRVQHKEQQHAFVMDDDAMNCAIVDSASLSSLSTQKWDDLLRKHNVIFARATFEHKLLIVEECRQRGEVVTVVGANCGDVPALRRSDIGFAITTSECELAEQAADIIVADGKIGSILAGIEESRLMYDYMKKATAFTLSHLWPEIFALVINLVLGFPRGLTFPQILSIDLGSDLVPAITLAWEKSEGDLMRRPARKREVQMVNWKVLLYSYVLAGSIIAGGCFAAYISVFRYYGISTDDLAFSFTNSPHNASISGFVFSASDQQRITAEASSAWYITLAMSQVFHVWMCTTRRTSIFHRDMKNSAGLLASLVNLLLICFLVFTPGVQSVMGMSAPPFHVWFFSVVIAALLLMFNEARKCLIRLWPSNKFVRLLEW</sequence>
<dbReference type="SUPFAM" id="SSF56784">
    <property type="entry name" value="HAD-like"/>
    <property type="match status" value="1"/>
</dbReference>
<evidence type="ECO:0000256" key="4">
    <source>
        <dbReference type="ARBA" id="ARBA00022989"/>
    </source>
</evidence>
<dbReference type="PANTHER" id="PTHR43294:SF21">
    <property type="entry name" value="CATION TRANSPORTING ATPASE"/>
    <property type="match status" value="1"/>
</dbReference>
<feature type="domain" description="Cation-transporting P-type ATPase C-terminal" evidence="8">
    <location>
        <begin position="698"/>
        <end position="897"/>
    </location>
</feature>
<dbReference type="Gene3D" id="3.40.1110.10">
    <property type="entry name" value="Calcium-transporting ATPase, cytoplasmic domain N"/>
    <property type="match status" value="2"/>
</dbReference>
<evidence type="ECO:0000313" key="10">
    <source>
        <dbReference type="WBParaSite" id="PSAMB.scaffold6182size10014.g28062.t1"/>
    </source>
</evidence>
<keyword evidence="2" id="KW-1003">Cell membrane</keyword>
<dbReference type="PRINTS" id="PR00121">
    <property type="entry name" value="NAKATPASE"/>
</dbReference>
<dbReference type="GO" id="GO:0030007">
    <property type="term" value="P:intracellular potassium ion homeostasis"/>
    <property type="evidence" value="ECO:0007669"/>
    <property type="project" value="TreeGrafter"/>
</dbReference>
<evidence type="ECO:0000256" key="1">
    <source>
        <dbReference type="ARBA" id="ARBA00004651"/>
    </source>
</evidence>
<keyword evidence="9" id="KW-1185">Reference proteome</keyword>
<dbReference type="AlphaFoldDB" id="A0A914X676"/>
<feature type="transmembrane region" description="Helical" evidence="6">
    <location>
        <begin position="875"/>
        <end position="891"/>
    </location>
</feature>
<dbReference type="Gene3D" id="1.20.1110.10">
    <property type="entry name" value="Calcium-transporting ATPase, transmembrane domain"/>
    <property type="match status" value="2"/>
</dbReference>
<proteinExistence type="predicted"/>
<dbReference type="Pfam" id="PF13246">
    <property type="entry name" value="Cation_ATPase"/>
    <property type="match status" value="1"/>
</dbReference>
<dbReference type="InterPro" id="IPR023214">
    <property type="entry name" value="HAD_sf"/>
</dbReference>
<organism evidence="9 10">
    <name type="scientific">Plectus sambesii</name>
    <dbReference type="NCBI Taxonomy" id="2011161"/>
    <lineage>
        <taxon>Eukaryota</taxon>
        <taxon>Metazoa</taxon>
        <taxon>Ecdysozoa</taxon>
        <taxon>Nematoda</taxon>
        <taxon>Chromadorea</taxon>
        <taxon>Plectida</taxon>
        <taxon>Plectina</taxon>
        <taxon>Plectoidea</taxon>
        <taxon>Plectidae</taxon>
        <taxon>Plectus</taxon>
    </lineage>
</organism>
<dbReference type="InterPro" id="IPR050510">
    <property type="entry name" value="Cation_transp_ATPase_P-type"/>
</dbReference>
<dbReference type="InterPro" id="IPR023299">
    <property type="entry name" value="ATPase_P-typ_cyto_dom_N"/>
</dbReference>
<dbReference type="InterPro" id="IPR008250">
    <property type="entry name" value="ATPase_P-typ_transduc_dom_A_sf"/>
</dbReference>
<feature type="domain" description="P-type ATPase A" evidence="7">
    <location>
        <begin position="14"/>
        <end position="124"/>
    </location>
</feature>
<dbReference type="WBParaSite" id="PSAMB.scaffold6182size10014.g28062.t1">
    <property type="protein sequence ID" value="PSAMB.scaffold6182size10014.g28062.t1"/>
    <property type="gene ID" value="PSAMB.scaffold6182size10014.g28062"/>
</dbReference>
<reference evidence="10" key="1">
    <citation type="submission" date="2022-11" db="UniProtKB">
        <authorList>
            <consortium name="WormBaseParasite"/>
        </authorList>
    </citation>
    <scope>IDENTIFICATION</scope>
</reference>
<evidence type="ECO:0000259" key="7">
    <source>
        <dbReference type="Pfam" id="PF00122"/>
    </source>
</evidence>
<dbReference type="GO" id="GO:1990573">
    <property type="term" value="P:potassium ion import across plasma membrane"/>
    <property type="evidence" value="ECO:0007669"/>
    <property type="project" value="TreeGrafter"/>
</dbReference>
<feature type="transmembrane region" description="Helical" evidence="6">
    <location>
        <begin position="671"/>
        <end position="694"/>
    </location>
</feature>
<dbReference type="Gene3D" id="2.70.150.10">
    <property type="entry name" value="Calcium-transporting ATPase, cytoplasmic transduction domain A"/>
    <property type="match status" value="1"/>
</dbReference>
<dbReference type="Proteomes" id="UP000887566">
    <property type="component" value="Unplaced"/>
</dbReference>
<evidence type="ECO:0000256" key="5">
    <source>
        <dbReference type="ARBA" id="ARBA00023136"/>
    </source>
</evidence>
<dbReference type="GO" id="GO:0000166">
    <property type="term" value="F:nucleotide binding"/>
    <property type="evidence" value="ECO:0007669"/>
    <property type="project" value="InterPro"/>
</dbReference>
<feature type="transmembrane region" description="Helical" evidence="6">
    <location>
        <begin position="146"/>
        <end position="166"/>
    </location>
</feature>
<name>A0A914X676_9BILA</name>
<keyword evidence="3 6" id="KW-0812">Transmembrane</keyword>